<dbReference type="GO" id="GO:0045277">
    <property type="term" value="C:respiratory chain complex IV"/>
    <property type="evidence" value="ECO:0007669"/>
    <property type="project" value="InterPro"/>
</dbReference>
<organism evidence="12 13">
    <name type="scientific">Diutina rugosa</name>
    <name type="common">Yeast</name>
    <name type="synonym">Candida rugosa</name>
    <dbReference type="NCBI Taxonomy" id="5481"/>
    <lineage>
        <taxon>Eukaryota</taxon>
        <taxon>Fungi</taxon>
        <taxon>Dikarya</taxon>
        <taxon>Ascomycota</taxon>
        <taxon>Saccharomycotina</taxon>
        <taxon>Pichiomycetes</taxon>
        <taxon>Debaryomycetaceae</taxon>
        <taxon>Diutina</taxon>
    </lineage>
</organism>
<keyword evidence="7 11" id="KW-1133">Transmembrane helix</keyword>
<dbReference type="OMA" id="YVIHLFA"/>
<evidence type="ECO:0008006" key="14">
    <source>
        <dbReference type="Google" id="ProtNLM"/>
    </source>
</evidence>
<evidence type="ECO:0000256" key="1">
    <source>
        <dbReference type="ARBA" id="ARBA00004434"/>
    </source>
</evidence>
<feature type="transmembrane region" description="Helical" evidence="11">
    <location>
        <begin position="92"/>
        <end position="114"/>
    </location>
</feature>
<protein>
    <recommendedName>
        <fullName evidence="14">Cytochrome c oxidase subunit IV</fullName>
    </recommendedName>
</protein>
<evidence type="ECO:0000256" key="3">
    <source>
        <dbReference type="ARBA" id="ARBA00008135"/>
    </source>
</evidence>
<dbReference type="GO" id="GO:0006123">
    <property type="term" value="P:mitochondrial electron transport, cytochrome c to oxygen"/>
    <property type="evidence" value="ECO:0007669"/>
    <property type="project" value="InterPro"/>
</dbReference>
<evidence type="ECO:0000313" key="13">
    <source>
        <dbReference type="Proteomes" id="UP000449547"/>
    </source>
</evidence>
<evidence type="ECO:0000256" key="9">
    <source>
        <dbReference type="ARBA" id="ARBA00023128"/>
    </source>
</evidence>
<keyword evidence="9" id="KW-0496">Mitochondrion</keyword>
<keyword evidence="10 11" id="KW-0472">Membrane</keyword>
<evidence type="ECO:0000256" key="4">
    <source>
        <dbReference type="ARBA" id="ARBA00022692"/>
    </source>
</evidence>
<comment type="subcellular location">
    <subcellularLocation>
        <location evidence="1">Mitochondrion inner membrane</location>
        <topology evidence="1">Single-pass membrane protein</topology>
    </subcellularLocation>
</comment>
<dbReference type="OrthoDB" id="186013at2759"/>
<dbReference type="CDD" id="cd00922">
    <property type="entry name" value="Cyt_c_Oxidase_IV"/>
    <property type="match status" value="1"/>
</dbReference>
<comment type="pathway">
    <text evidence="2">Energy metabolism; oxidative phosphorylation.</text>
</comment>
<evidence type="ECO:0000256" key="7">
    <source>
        <dbReference type="ARBA" id="ARBA00022989"/>
    </source>
</evidence>
<keyword evidence="5" id="KW-0999">Mitochondrion inner membrane</keyword>
<dbReference type="GO" id="GO:0016491">
    <property type="term" value="F:oxidoreductase activity"/>
    <property type="evidence" value="ECO:0007669"/>
    <property type="project" value="UniProtKB-KW"/>
</dbReference>
<accession>A0A642USG5</accession>
<keyword evidence="4 11" id="KW-0812">Transmembrane</keyword>
<dbReference type="RefSeq" id="XP_034013341.1">
    <property type="nucleotide sequence ID" value="XM_034154391.1"/>
</dbReference>
<evidence type="ECO:0000256" key="10">
    <source>
        <dbReference type="ARBA" id="ARBA00023136"/>
    </source>
</evidence>
<dbReference type="VEuPathDB" id="FungiDB:DIURU_001807"/>
<dbReference type="PANTHER" id="PTHR10707">
    <property type="entry name" value="CYTOCHROME C OXIDASE SUBUNIT IV"/>
    <property type="match status" value="1"/>
</dbReference>
<dbReference type="GeneID" id="54780460"/>
<dbReference type="PANTHER" id="PTHR10707:SF10">
    <property type="entry name" value="CYTOCHROME C OXIDASE SUBUNIT 4"/>
    <property type="match status" value="1"/>
</dbReference>
<evidence type="ECO:0000256" key="11">
    <source>
        <dbReference type="SAM" id="Phobius"/>
    </source>
</evidence>
<dbReference type="FunFam" id="1.10.442.10:FF:000002">
    <property type="entry name" value="Cytochrome c oxidase subunit V"/>
    <property type="match status" value="1"/>
</dbReference>
<name>A0A642USG5_DIURU</name>
<evidence type="ECO:0000256" key="5">
    <source>
        <dbReference type="ARBA" id="ARBA00022792"/>
    </source>
</evidence>
<keyword evidence="6" id="KW-0809">Transit peptide</keyword>
<comment type="caution">
    <text evidence="12">The sequence shown here is derived from an EMBL/GenBank/DDBJ whole genome shotgun (WGS) entry which is preliminary data.</text>
</comment>
<evidence type="ECO:0000313" key="12">
    <source>
        <dbReference type="EMBL" id="KAA8904731.1"/>
    </source>
</evidence>
<dbReference type="Pfam" id="PF02936">
    <property type="entry name" value="COX4"/>
    <property type="match status" value="1"/>
</dbReference>
<sequence>MFRASRIAVRLNSTVAKASPAPLSPAYVGKLPQRWNAMPQADRAQIIADLKTRMALPWQDLTPAEKKAAYYISFGEWGPRKPLHGPGDAAKVFWGVTGGVVISAVLYAIILSFATPDPVSMNREWQEASDEYLKSKNANPFTGYSQIQ</sequence>
<evidence type="ECO:0000256" key="8">
    <source>
        <dbReference type="ARBA" id="ARBA00023002"/>
    </source>
</evidence>
<dbReference type="AlphaFoldDB" id="A0A642USG5"/>
<keyword evidence="13" id="KW-1185">Reference proteome</keyword>
<gene>
    <name evidence="12" type="ORF">DIURU_001807</name>
</gene>
<proteinExistence type="inferred from homology"/>
<evidence type="ECO:0000256" key="2">
    <source>
        <dbReference type="ARBA" id="ARBA00004673"/>
    </source>
</evidence>
<dbReference type="InterPro" id="IPR004203">
    <property type="entry name" value="Cyt_c_oxidase_su4_fam"/>
</dbReference>
<dbReference type="GO" id="GO:0005743">
    <property type="term" value="C:mitochondrial inner membrane"/>
    <property type="evidence" value="ECO:0007669"/>
    <property type="project" value="UniProtKB-SubCell"/>
</dbReference>
<dbReference type="InterPro" id="IPR036639">
    <property type="entry name" value="Cyt_c_oxidase_su4_sf"/>
</dbReference>
<dbReference type="Proteomes" id="UP000449547">
    <property type="component" value="Unassembled WGS sequence"/>
</dbReference>
<dbReference type="Gene3D" id="1.10.442.10">
    <property type="entry name" value="Cytochrome c oxidase subunit IV"/>
    <property type="match status" value="1"/>
</dbReference>
<comment type="similarity">
    <text evidence="3">Belongs to the cytochrome c oxidase IV family.</text>
</comment>
<dbReference type="EMBL" id="SWFT01000053">
    <property type="protein sequence ID" value="KAA8904731.1"/>
    <property type="molecule type" value="Genomic_DNA"/>
</dbReference>
<evidence type="ECO:0000256" key="6">
    <source>
        <dbReference type="ARBA" id="ARBA00022946"/>
    </source>
</evidence>
<keyword evidence="8" id="KW-0560">Oxidoreductase</keyword>
<dbReference type="SUPFAM" id="SSF81406">
    <property type="entry name" value="Mitochondrial cytochrome c oxidase subunit IV"/>
    <property type="match status" value="1"/>
</dbReference>
<reference evidence="12 13" key="1">
    <citation type="submission" date="2019-07" db="EMBL/GenBank/DDBJ databases">
        <title>Genome assembly of two rare yeast pathogens: Diutina rugosa and Trichomonascus ciferrii.</title>
        <authorList>
            <person name="Mixao V."/>
            <person name="Saus E."/>
            <person name="Hansen A."/>
            <person name="Lass-Flor C."/>
            <person name="Gabaldon T."/>
        </authorList>
    </citation>
    <scope>NUCLEOTIDE SEQUENCE [LARGE SCALE GENOMIC DNA]</scope>
    <source>
        <strain evidence="12 13">CBS 613</strain>
    </source>
</reference>